<sequence length="443" mass="49722">MEAPRTTILEFDEFTYFDEEEDPLGVGKDWLSALMSYLEKQYQINITSVGEIMPYLDIWCDKLPPASERPFMIAGAVVAPDTDFKYRMCISETESSTGTRHALAISFIASKLIVEFPGTTREQYIQCLKSLPAPQGIYDTAVDLTYNNCPLHGPDCKKPLSLNHVVDLSGSATGQLISDDLKKRADRSGKEMVVDLKSPLADGTYVYRTQRIYASSAPESSSEQIVRAEEGDFGAPPKPSTANSRAFHTSTHSEISSAGGSKWLGALINHLDEQYNADVTSLGEYLPYLVIYCGERLSPGEDGYYGAEGEEVNLRDWIASMGHPWLKLEQNIVEDLKQYRVPKSKTLSTILTQCSPDALAITFINHTIVVEFETTTYDEYRKTLVGKPHKIAWTDVGLRYHNGEYREEDFTQVRFLDLGASAIDRLHSDNLRMVNELFWIDNT</sequence>
<protein>
    <submittedName>
        <fullName evidence="2">Uncharacterized protein</fullName>
    </submittedName>
</protein>
<keyword evidence="3" id="KW-1185">Reference proteome</keyword>
<evidence type="ECO:0000313" key="3">
    <source>
        <dbReference type="Proteomes" id="UP000184330"/>
    </source>
</evidence>
<accession>A0A1L7X0S0</accession>
<evidence type="ECO:0000313" key="2">
    <source>
        <dbReference type="EMBL" id="CZR58617.1"/>
    </source>
</evidence>
<feature type="compositionally biased region" description="Polar residues" evidence="1">
    <location>
        <begin position="240"/>
        <end position="257"/>
    </location>
</feature>
<name>A0A1L7X0S0_9HELO</name>
<dbReference type="Proteomes" id="UP000184330">
    <property type="component" value="Unassembled WGS sequence"/>
</dbReference>
<reference evidence="2 3" key="1">
    <citation type="submission" date="2016-03" db="EMBL/GenBank/DDBJ databases">
        <authorList>
            <person name="Ploux O."/>
        </authorList>
    </citation>
    <scope>NUCLEOTIDE SEQUENCE [LARGE SCALE GENOMIC DNA]</scope>
    <source>
        <strain evidence="2 3">UAMH 11012</strain>
    </source>
</reference>
<organism evidence="2 3">
    <name type="scientific">Phialocephala subalpina</name>
    <dbReference type="NCBI Taxonomy" id="576137"/>
    <lineage>
        <taxon>Eukaryota</taxon>
        <taxon>Fungi</taxon>
        <taxon>Dikarya</taxon>
        <taxon>Ascomycota</taxon>
        <taxon>Pezizomycotina</taxon>
        <taxon>Leotiomycetes</taxon>
        <taxon>Helotiales</taxon>
        <taxon>Mollisiaceae</taxon>
        <taxon>Phialocephala</taxon>
        <taxon>Phialocephala fortinii species complex</taxon>
    </lineage>
</organism>
<dbReference type="AlphaFoldDB" id="A0A1L7X0S0"/>
<feature type="region of interest" description="Disordered" evidence="1">
    <location>
        <begin position="231"/>
        <end position="257"/>
    </location>
</feature>
<gene>
    <name evidence="2" type="ORF">PAC_08509</name>
</gene>
<dbReference type="EMBL" id="FJOG01000012">
    <property type="protein sequence ID" value="CZR58617.1"/>
    <property type="molecule type" value="Genomic_DNA"/>
</dbReference>
<dbReference type="OrthoDB" id="3494026at2759"/>
<proteinExistence type="predicted"/>
<evidence type="ECO:0000256" key="1">
    <source>
        <dbReference type="SAM" id="MobiDB-lite"/>
    </source>
</evidence>